<dbReference type="InterPro" id="IPR012942">
    <property type="entry name" value="SRR1-like"/>
</dbReference>
<evidence type="ECO:0000259" key="2">
    <source>
        <dbReference type="Pfam" id="PF07985"/>
    </source>
</evidence>
<dbReference type="PANTHER" id="PTHR42080">
    <property type="entry name" value="SRR1 DOMAIN-CONTAINING PROTEIN"/>
    <property type="match status" value="1"/>
</dbReference>
<dbReference type="PANTHER" id="PTHR42080:SF1">
    <property type="entry name" value="SRR1-LIKE DOMAIN-CONTAINING PROTEIN"/>
    <property type="match status" value="1"/>
</dbReference>
<evidence type="ECO:0000313" key="4">
    <source>
        <dbReference type="Proteomes" id="UP001396898"/>
    </source>
</evidence>
<feature type="domain" description="SRR1-like" evidence="2">
    <location>
        <begin position="59"/>
        <end position="208"/>
    </location>
</feature>
<evidence type="ECO:0000256" key="1">
    <source>
        <dbReference type="SAM" id="MobiDB-lite"/>
    </source>
</evidence>
<organism evidence="3 4">
    <name type="scientific">Apiospora marii</name>
    <dbReference type="NCBI Taxonomy" id="335849"/>
    <lineage>
        <taxon>Eukaryota</taxon>
        <taxon>Fungi</taxon>
        <taxon>Dikarya</taxon>
        <taxon>Ascomycota</taxon>
        <taxon>Pezizomycotina</taxon>
        <taxon>Sordariomycetes</taxon>
        <taxon>Xylariomycetidae</taxon>
        <taxon>Amphisphaeriales</taxon>
        <taxon>Apiosporaceae</taxon>
        <taxon>Apiospora</taxon>
    </lineage>
</organism>
<keyword evidence="4" id="KW-1185">Reference proteome</keyword>
<name>A0ABR1S8X3_9PEZI</name>
<sequence>MLQSPGFVYQPRLHKTENSVKYPKRTPKQQGEIQRLYDEAKLQYDQSSWSSSIEALLGAKSLPAITKIVSLGLGSLYEKSKDQPRRLKQLAMLLGVAEYLRSASCPEINIYAQDPSFTKADEALLRSMGVQVLKTTSPADLGEAGRVIDERTLVYSPFLTIEAYELLLGTCTVDLLVGDDFNALRSKWKKHTAEHRQVEHLMKSCVSQYQRRSISGNGFWRDDDRHFPMALYNRGHHIRRQTGAKDQSSRNQLLPDIQPRGETPRARL</sequence>
<dbReference type="Proteomes" id="UP001396898">
    <property type="component" value="Unassembled WGS sequence"/>
</dbReference>
<accession>A0ABR1S8X3</accession>
<gene>
    <name evidence="3" type="ORF">PG991_005327</name>
</gene>
<dbReference type="Pfam" id="PF07985">
    <property type="entry name" value="SRR1"/>
    <property type="match status" value="1"/>
</dbReference>
<protein>
    <recommendedName>
        <fullName evidence="2">SRR1-like domain-containing protein</fullName>
    </recommendedName>
</protein>
<comment type="caution">
    <text evidence="3">The sequence shown here is derived from an EMBL/GenBank/DDBJ whole genome shotgun (WGS) entry which is preliminary data.</text>
</comment>
<evidence type="ECO:0000313" key="3">
    <source>
        <dbReference type="EMBL" id="KAK8028271.1"/>
    </source>
</evidence>
<proteinExistence type="predicted"/>
<feature type="region of interest" description="Disordered" evidence="1">
    <location>
        <begin position="239"/>
        <end position="268"/>
    </location>
</feature>
<reference evidence="3 4" key="1">
    <citation type="submission" date="2023-01" db="EMBL/GenBank/DDBJ databases">
        <title>Analysis of 21 Apiospora genomes using comparative genomics revels a genus with tremendous synthesis potential of carbohydrate active enzymes and secondary metabolites.</title>
        <authorList>
            <person name="Sorensen T."/>
        </authorList>
    </citation>
    <scope>NUCLEOTIDE SEQUENCE [LARGE SCALE GENOMIC DNA]</scope>
    <source>
        <strain evidence="3 4">CBS 20057</strain>
    </source>
</reference>
<dbReference type="EMBL" id="JAQQWI010000007">
    <property type="protein sequence ID" value="KAK8028271.1"/>
    <property type="molecule type" value="Genomic_DNA"/>
</dbReference>